<feature type="domain" description="Tlde1" evidence="2">
    <location>
        <begin position="21"/>
        <end position="107"/>
    </location>
</feature>
<sequence length="119" mass="13276">MGWVYHQSTGELYYNGEKVGKGYAGRMTNKNNPDRQQVKGLGPLPRGKYLIKGVTHSKGPLTIVLEQKTGETFGRNNFRIHGERKKEPAGWASEGCIIMGQDVRKRVAKSIGGYLEVVR</sequence>
<feature type="region of interest" description="Disordered" evidence="1">
    <location>
        <begin position="24"/>
        <end position="44"/>
    </location>
</feature>
<name>A0A2N5DWF4_9GAMM</name>
<dbReference type="OrthoDB" id="7569468at2"/>
<dbReference type="Proteomes" id="UP000234503">
    <property type="component" value="Unassembled WGS sequence"/>
</dbReference>
<dbReference type="RefSeq" id="WP_101826315.1">
    <property type="nucleotide sequence ID" value="NZ_PJZH01000023.1"/>
</dbReference>
<evidence type="ECO:0000313" key="4">
    <source>
        <dbReference type="Proteomes" id="UP000234503"/>
    </source>
</evidence>
<accession>A0A2N5DWF4</accession>
<evidence type="ECO:0000313" key="3">
    <source>
        <dbReference type="EMBL" id="PLR31533.1"/>
    </source>
</evidence>
<dbReference type="InterPro" id="IPR021225">
    <property type="entry name" value="Tlde1_dom"/>
</dbReference>
<evidence type="ECO:0000259" key="2">
    <source>
        <dbReference type="Pfam" id="PF10908"/>
    </source>
</evidence>
<organism evidence="3 4">
    <name type="scientific">Chimaeribacter coloradensis</name>
    <dbReference type="NCBI Taxonomy" id="2060068"/>
    <lineage>
        <taxon>Bacteria</taxon>
        <taxon>Pseudomonadati</taxon>
        <taxon>Pseudomonadota</taxon>
        <taxon>Gammaproteobacteria</taxon>
        <taxon>Enterobacterales</taxon>
        <taxon>Yersiniaceae</taxon>
        <taxon>Chimaeribacter</taxon>
    </lineage>
</organism>
<dbReference type="Pfam" id="PF10908">
    <property type="entry name" value="Tlde1_dom"/>
    <property type="match status" value="1"/>
</dbReference>
<keyword evidence="4" id="KW-1185">Reference proteome</keyword>
<comment type="caution">
    <text evidence="3">The sequence shown here is derived from an EMBL/GenBank/DDBJ whole genome shotgun (WGS) entry which is preliminary data.</text>
</comment>
<dbReference type="AlphaFoldDB" id="A0A2N5DWF4"/>
<protein>
    <submittedName>
        <fullName evidence="3">DUF2778 domain-containing protein</fullName>
    </submittedName>
</protein>
<gene>
    <name evidence="3" type="ORF">CYR32_16875</name>
</gene>
<reference evidence="3 4" key="1">
    <citation type="submission" date="2017-12" db="EMBL/GenBank/DDBJ databases">
        <title>Characterization of six clinical isolates of Enterochimera gen. nov., a novel genus of the Yersiniaciae family and the three species Enterochimera arupensis sp. nov., Enterochimera coloradensis sp. nov, and Enterochimera californica sp. nov.</title>
        <authorList>
            <person name="Rossi A."/>
            <person name="Fisher M."/>
        </authorList>
    </citation>
    <scope>NUCLEOTIDE SEQUENCE [LARGE SCALE GENOMIC DNA]</scope>
    <source>
        <strain evidence="4">2016-Iso4</strain>
    </source>
</reference>
<evidence type="ECO:0000256" key="1">
    <source>
        <dbReference type="SAM" id="MobiDB-lite"/>
    </source>
</evidence>
<dbReference type="EMBL" id="PJZH01000023">
    <property type="protein sequence ID" value="PLR31533.1"/>
    <property type="molecule type" value="Genomic_DNA"/>
</dbReference>
<proteinExistence type="predicted"/>